<dbReference type="InterPro" id="IPR050553">
    <property type="entry name" value="Thioredoxin_ResA/DsbE_sf"/>
</dbReference>
<dbReference type="Proteomes" id="UP000270036">
    <property type="component" value="Chromosome"/>
</dbReference>
<dbReference type="GO" id="GO:0016491">
    <property type="term" value="F:oxidoreductase activity"/>
    <property type="evidence" value="ECO:0007669"/>
    <property type="project" value="InterPro"/>
</dbReference>
<organism evidence="7 9">
    <name type="scientific">Kaistella antarctica</name>
    <dbReference type="NCBI Taxonomy" id="266748"/>
    <lineage>
        <taxon>Bacteria</taxon>
        <taxon>Pseudomonadati</taxon>
        <taxon>Bacteroidota</taxon>
        <taxon>Flavobacteriia</taxon>
        <taxon>Flavobacteriales</taxon>
        <taxon>Weeksellaceae</taxon>
        <taxon>Chryseobacterium group</taxon>
        <taxon>Kaistella</taxon>
    </lineage>
</organism>
<feature type="domain" description="Thioredoxin" evidence="5">
    <location>
        <begin position="241"/>
        <end position="383"/>
    </location>
</feature>
<accession>A0A3S5EUC5</accession>
<sequence>MKNSTKTFLLTIMAFFVASCSKEKSEYQLTATLPKEVKVDSLYLLDYKGEKIKGVVADKEGKFVFTGKAAEAAPAGISNEKAHLYIPFILENADIAIDVKDTDMNTDIKGGEIHNIVYGYEKDPKYAKLNLERRKVSKEQFTDLDMTDEKKVEEARKIVNTVGDQVYKIKNDYLKKVVADDNPPMAKAIASTMISDRDYTAEKILARLAKYKKEIGKSDYITYYEKMMNEFKEMQDNAENVTVGSTYKDIIGKDRNGKDIKLSDLVAKNKYTILEFWASWCGPCRGEIPNLKKAYAKYNSKGLEIMSVSLDSKNDAWIKALDDEKTIWPNVIVDGEFRNPQVVNYGITGIPASYLIDQDGKIVASNYDLREFDLDRTLSKFIK</sequence>
<evidence type="ECO:0000256" key="4">
    <source>
        <dbReference type="ARBA" id="ARBA00023284"/>
    </source>
</evidence>
<evidence type="ECO:0000256" key="3">
    <source>
        <dbReference type="ARBA" id="ARBA00023157"/>
    </source>
</evidence>
<dbReference type="AlphaFoldDB" id="A0A3S5EUC5"/>
<dbReference type="GO" id="GO:0030313">
    <property type="term" value="C:cell envelope"/>
    <property type="evidence" value="ECO:0007669"/>
    <property type="project" value="UniProtKB-SubCell"/>
</dbReference>
<keyword evidence="2" id="KW-0201">Cytochrome c-type biogenesis</keyword>
<dbReference type="CDD" id="cd02966">
    <property type="entry name" value="TlpA_like_family"/>
    <property type="match status" value="1"/>
</dbReference>
<keyword evidence="4" id="KW-0676">Redox-active center</keyword>
<dbReference type="InterPro" id="IPR025380">
    <property type="entry name" value="DUF4369"/>
</dbReference>
<dbReference type="EMBL" id="JPEP01000001">
    <property type="protein sequence ID" value="KEY20197.1"/>
    <property type="molecule type" value="Genomic_DNA"/>
</dbReference>
<dbReference type="PANTHER" id="PTHR42852">
    <property type="entry name" value="THIOL:DISULFIDE INTERCHANGE PROTEIN DSBE"/>
    <property type="match status" value="1"/>
</dbReference>
<dbReference type="SUPFAM" id="SSF52833">
    <property type="entry name" value="Thioredoxin-like"/>
    <property type="match status" value="1"/>
</dbReference>
<dbReference type="Pfam" id="PF00578">
    <property type="entry name" value="AhpC-TSA"/>
    <property type="match status" value="1"/>
</dbReference>
<reference evidence="6 8" key="1">
    <citation type="submission" date="2014-07" db="EMBL/GenBank/DDBJ databases">
        <authorList>
            <person name="Pisani N.G."/>
            <person name="Newman J.D."/>
        </authorList>
    </citation>
    <scope>NUCLEOTIDE SEQUENCE [LARGE SCALE GENOMIC DNA]</scope>
    <source>
        <strain evidence="6 8">LMG 24720</strain>
    </source>
</reference>
<dbReference type="PROSITE" id="PS51352">
    <property type="entry name" value="THIOREDOXIN_2"/>
    <property type="match status" value="1"/>
</dbReference>
<dbReference type="RefSeq" id="WP_051803570.1">
    <property type="nucleotide sequence ID" value="NZ_FOIX01000002.1"/>
</dbReference>
<comment type="subcellular location">
    <subcellularLocation>
        <location evidence="1">Cell envelope</location>
    </subcellularLocation>
</comment>
<dbReference type="KEGG" id="cant:NCTC13489_00022"/>
<dbReference type="Proteomes" id="UP000028349">
    <property type="component" value="Unassembled WGS sequence"/>
</dbReference>
<evidence type="ECO:0000256" key="1">
    <source>
        <dbReference type="ARBA" id="ARBA00004196"/>
    </source>
</evidence>
<evidence type="ECO:0000313" key="6">
    <source>
        <dbReference type="EMBL" id="KEY20197.1"/>
    </source>
</evidence>
<keyword evidence="3" id="KW-1015">Disulfide bond</keyword>
<keyword evidence="8" id="KW-1185">Reference proteome</keyword>
<protein>
    <submittedName>
        <fullName evidence="7">Thiol-disulfide oxidoreductase resA</fullName>
    </submittedName>
</protein>
<dbReference type="STRING" id="266748.HY04_03030"/>
<evidence type="ECO:0000313" key="8">
    <source>
        <dbReference type="Proteomes" id="UP000028349"/>
    </source>
</evidence>
<dbReference type="GO" id="GO:0016209">
    <property type="term" value="F:antioxidant activity"/>
    <property type="evidence" value="ECO:0007669"/>
    <property type="project" value="InterPro"/>
</dbReference>
<dbReference type="InterPro" id="IPR036249">
    <property type="entry name" value="Thioredoxin-like_sf"/>
</dbReference>
<dbReference type="PANTHER" id="PTHR42852:SF6">
    <property type="entry name" value="THIOL:DISULFIDE INTERCHANGE PROTEIN DSBE"/>
    <property type="match status" value="1"/>
</dbReference>
<dbReference type="PROSITE" id="PS00194">
    <property type="entry name" value="THIOREDOXIN_1"/>
    <property type="match status" value="1"/>
</dbReference>
<evidence type="ECO:0000313" key="9">
    <source>
        <dbReference type="Proteomes" id="UP000270036"/>
    </source>
</evidence>
<gene>
    <name evidence="7" type="primary">resA_1</name>
    <name evidence="6" type="ORF">HY04_03030</name>
    <name evidence="7" type="ORF">NCTC13489_00022</name>
</gene>
<evidence type="ECO:0000313" key="7">
    <source>
        <dbReference type="EMBL" id="VEH94895.1"/>
    </source>
</evidence>
<dbReference type="Pfam" id="PF14289">
    <property type="entry name" value="DUF4369"/>
    <property type="match status" value="1"/>
</dbReference>
<reference evidence="7 9" key="2">
    <citation type="submission" date="2018-12" db="EMBL/GenBank/DDBJ databases">
        <authorList>
            <consortium name="Pathogen Informatics"/>
        </authorList>
    </citation>
    <scope>NUCLEOTIDE SEQUENCE [LARGE SCALE GENOMIC DNA]</scope>
    <source>
        <strain evidence="7 9">NCTC13489</strain>
    </source>
</reference>
<dbReference type="InterPro" id="IPR000866">
    <property type="entry name" value="AhpC/TSA"/>
</dbReference>
<dbReference type="PROSITE" id="PS51257">
    <property type="entry name" value="PROKAR_LIPOPROTEIN"/>
    <property type="match status" value="1"/>
</dbReference>
<dbReference type="Gene3D" id="3.40.30.10">
    <property type="entry name" value="Glutaredoxin"/>
    <property type="match status" value="1"/>
</dbReference>
<name>A0A3S5EUC5_9FLAO</name>
<dbReference type="GO" id="GO:0017004">
    <property type="term" value="P:cytochrome complex assembly"/>
    <property type="evidence" value="ECO:0007669"/>
    <property type="project" value="UniProtKB-KW"/>
</dbReference>
<proteinExistence type="predicted"/>
<dbReference type="EMBL" id="LR134441">
    <property type="protein sequence ID" value="VEH94895.1"/>
    <property type="molecule type" value="Genomic_DNA"/>
</dbReference>
<dbReference type="OrthoDB" id="6399635at2"/>
<dbReference type="InterPro" id="IPR013766">
    <property type="entry name" value="Thioredoxin_domain"/>
</dbReference>
<dbReference type="InterPro" id="IPR017937">
    <property type="entry name" value="Thioredoxin_CS"/>
</dbReference>
<evidence type="ECO:0000256" key="2">
    <source>
        <dbReference type="ARBA" id="ARBA00022748"/>
    </source>
</evidence>
<evidence type="ECO:0000259" key="5">
    <source>
        <dbReference type="PROSITE" id="PS51352"/>
    </source>
</evidence>